<dbReference type="SMART" id="SM00155">
    <property type="entry name" value="PLDc"/>
    <property type="match status" value="2"/>
</dbReference>
<feature type="domain" description="PLD phosphodiesterase" evidence="1">
    <location>
        <begin position="107"/>
        <end position="134"/>
    </location>
</feature>
<dbReference type="InterPro" id="IPR001736">
    <property type="entry name" value="PLipase_D/transphosphatidylase"/>
</dbReference>
<organism evidence="2 3">
    <name type="scientific">Rubrivirga marina</name>
    <dbReference type="NCBI Taxonomy" id="1196024"/>
    <lineage>
        <taxon>Bacteria</taxon>
        <taxon>Pseudomonadati</taxon>
        <taxon>Rhodothermota</taxon>
        <taxon>Rhodothermia</taxon>
        <taxon>Rhodothermales</taxon>
        <taxon>Rubricoccaceae</taxon>
        <taxon>Rubrivirga</taxon>
    </lineage>
</organism>
<dbReference type="CDD" id="cd09159">
    <property type="entry name" value="PLDc_ybhO_like_2"/>
    <property type="match status" value="1"/>
</dbReference>
<dbReference type="CDD" id="cd09110">
    <property type="entry name" value="PLDc_CLS_1"/>
    <property type="match status" value="1"/>
</dbReference>
<accession>A0A271ITT9</accession>
<name>A0A271ITT9_9BACT</name>
<dbReference type="Proteomes" id="UP000216339">
    <property type="component" value="Unassembled WGS sequence"/>
</dbReference>
<gene>
    <name evidence="2" type="ORF">BSZ37_20960</name>
</gene>
<dbReference type="InterPro" id="IPR025202">
    <property type="entry name" value="PLD-like_dom"/>
</dbReference>
<dbReference type="PANTHER" id="PTHR21248">
    <property type="entry name" value="CARDIOLIPIN SYNTHASE"/>
    <property type="match status" value="1"/>
</dbReference>
<dbReference type="Pfam" id="PF13091">
    <property type="entry name" value="PLDc_2"/>
    <property type="match status" value="2"/>
</dbReference>
<dbReference type="GO" id="GO:0030572">
    <property type="term" value="F:phosphatidyltransferase activity"/>
    <property type="evidence" value="ECO:0007669"/>
    <property type="project" value="UniProtKB-ARBA"/>
</dbReference>
<dbReference type="RefSeq" id="WP_179299810.1">
    <property type="nucleotide sequence ID" value="NZ_MQWD01000005.1"/>
</dbReference>
<sequence>MPWPTGGTDEYTLFTEGDDLYDAMVASIEAARRRVDLESYIFAADEVGWRLGEALAAQARAGLQVRLMVDAAGSMFSFSREIERYLRQHGVAVRRFHRWSWRQPLRFYRRDHRKLLVVDGHEAFVGGFNIHRESSRSAYGPGRWRDTHVRLDGALAERASALFEVAWSGNHRGEPLAGRPSGDALVPNHSRICRHQVHCLFTRLLQSADRRLFVTTPYFVPDRGTQGELVQAAKRGVDVRLLLPGKSDVPITRWAARAAYRTLLAAGIRVFEYQPRMLHAKTAVADGMTATVGTANLDYRSFFVNYEINLFSANRALCTALEEQFRTDLGDAVEVTARGWSRRPWGGMAAEAVGWTARRWL</sequence>
<feature type="domain" description="PLD phosphodiesterase" evidence="1">
    <location>
        <begin position="274"/>
        <end position="301"/>
    </location>
</feature>
<dbReference type="AlphaFoldDB" id="A0A271ITT9"/>
<evidence type="ECO:0000313" key="2">
    <source>
        <dbReference type="EMBL" id="PAP74646.1"/>
    </source>
</evidence>
<proteinExistence type="predicted"/>
<dbReference type="EMBL" id="MQWD01000005">
    <property type="protein sequence ID" value="PAP74646.1"/>
    <property type="molecule type" value="Genomic_DNA"/>
</dbReference>
<keyword evidence="3" id="KW-1185">Reference proteome</keyword>
<protein>
    <submittedName>
        <fullName evidence="2">Cardiolipin synthase B</fullName>
    </submittedName>
</protein>
<evidence type="ECO:0000259" key="1">
    <source>
        <dbReference type="PROSITE" id="PS50035"/>
    </source>
</evidence>
<evidence type="ECO:0000313" key="3">
    <source>
        <dbReference type="Proteomes" id="UP000216339"/>
    </source>
</evidence>
<dbReference type="Gene3D" id="3.30.870.10">
    <property type="entry name" value="Endonuclease Chain A"/>
    <property type="match status" value="2"/>
</dbReference>
<comment type="caution">
    <text evidence="2">The sequence shown here is derived from an EMBL/GenBank/DDBJ whole genome shotgun (WGS) entry which is preliminary data.</text>
</comment>
<dbReference type="PANTHER" id="PTHR21248:SF22">
    <property type="entry name" value="PHOSPHOLIPASE D"/>
    <property type="match status" value="1"/>
</dbReference>
<dbReference type="GO" id="GO:0032049">
    <property type="term" value="P:cardiolipin biosynthetic process"/>
    <property type="evidence" value="ECO:0007669"/>
    <property type="project" value="UniProtKB-ARBA"/>
</dbReference>
<dbReference type="PROSITE" id="PS50035">
    <property type="entry name" value="PLD"/>
    <property type="match status" value="2"/>
</dbReference>
<reference evidence="2 3" key="1">
    <citation type="submission" date="2016-11" db="EMBL/GenBank/DDBJ databases">
        <title>Study of marine rhodopsin-containing bacteria.</title>
        <authorList>
            <person name="Yoshizawa S."/>
            <person name="Kumagai Y."/>
            <person name="Kogure K."/>
        </authorList>
    </citation>
    <scope>NUCLEOTIDE SEQUENCE [LARGE SCALE GENOMIC DNA]</scope>
    <source>
        <strain evidence="2 3">SAORIC-28</strain>
    </source>
</reference>
<dbReference type="SUPFAM" id="SSF56024">
    <property type="entry name" value="Phospholipase D/nuclease"/>
    <property type="match status" value="2"/>
</dbReference>